<accession>A0A9P7JY98</accession>
<dbReference type="Gene3D" id="3.80.10.10">
    <property type="entry name" value="Ribonuclease Inhibitor"/>
    <property type="match status" value="2"/>
</dbReference>
<evidence type="ECO:0000313" key="1">
    <source>
        <dbReference type="EMBL" id="KAG2114780.1"/>
    </source>
</evidence>
<dbReference type="PANTHER" id="PTHR13382:SF69">
    <property type="entry name" value="FI18408P1"/>
    <property type="match status" value="1"/>
</dbReference>
<dbReference type="RefSeq" id="XP_041296728.1">
    <property type="nucleotide sequence ID" value="XM_041436170.1"/>
</dbReference>
<name>A0A9P7JY98_9AGAM</name>
<protein>
    <recommendedName>
        <fullName evidence="3">F-box domain-containing protein</fullName>
    </recommendedName>
</protein>
<evidence type="ECO:0000313" key="2">
    <source>
        <dbReference type="Proteomes" id="UP000823399"/>
    </source>
</evidence>
<sequence length="584" mass="64827">MHHALLVPDILDHIFAFIKADSQQISRRTFAALARTCSALSDASLDALWSELRSLYPLVSCIYDTNMKLNDEDTLETNTDAGPDLTVFNKYAYRVHKVELSGYEGGWRATAVPDDLGVFHVLRIPTPLLPNLTHLAWTDELSLALLWPLLNPRLLSLRISSFQWNPKSTPLLLSKIRGLCPELNTLGLLFYLSEGYEAIAESFLSRVICSWKKLEVLDYSPVGCECILNLSALSCLRILRLRVDNISDLNLPTNSLSFPSLHTLQFQANSLATANSILQAMRTLPKSIDIFLPVYRSGDVGVDTVEPILQPISQNVSCGNLEEFRLNVPAFLSSGALNGSNVLRPLFLCCNLRVLRIMMTPLFLLVDDDLRAMASAWPLLEELELFDCRNLYPPVPPQPLPIMDLPGDDDDDDNDLPPVPPLPVGLPPVQPLPVGLPPIPPFGIMGPMMSLHLDATASFQDFNMVRSTRTPEITFHGLISLLELCPNLRFFNLAIDATKLDGLRNDKPGGGVCNRLVKYPRLVDSHISDPEAVARILLDILPELETIWGEGSPGPFTAMFSSTLPQGWDEVHRKMLDSKAAQRL</sequence>
<comment type="caution">
    <text evidence="1">The sequence shown here is derived from an EMBL/GenBank/DDBJ whole genome shotgun (WGS) entry which is preliminary data.</text>
</comment>
<dbReference type="InterPro" id="IPR050648">
    <property type="entry name" value="F-box_LRR-repeat"/>
</dbReference>
<gene>
    <name evidence="1" type="ORF">F5147DRAFT_677900</name>
</gene>
<keyword evidence="2" id="KW-1185">Reference proteome</keyword>
<dbReference type="InterPro" id="IPR032675">
    <property type="entry name" value="LRR_dom_sf"/>
</dbReference>
<evidence type="ECO:0008006" key="3">
    <source>
        <dbReference type="Google" id="ProtNLM"/>
    </source>
</evidence>
<organism evidence="1 2">
    <name type="scientific">Suillus discolor</name>
    <dbReference type="NCBI Taxonomy" id="1912936"/>
    <lineage>
        <taxon>Eukaryota</taxon>
        <taxon>Fungi</taxon>
        <taxon>Dikarya</taxon>
        <taxon>Basidiomycota</taxon>
        <taxon>Agaricomycotina</taxon>
        <taxon>Agaricomycetes</taxon>
        <taxon>Agaricomycetidae</taxon>
        <taxon>Boletales</taxon>
        <taxon>Suillineae</taxon>
        <taxon>Suillaceae</taxon>
        <taxon>Suillus</taxon>
    </lineage>
</organism>
<proteinExistence type="predicted"/>
<reference evidence="1" key="1">
    <citation type="journal article" date="2020" name="New Phytol.">
        <title>Comparative genomics reveals dynamic genome evolution in host specialist ectomycorrhizal fungi.</title>
        <authorList>
            <person name="Lofgren L.A."/>
            <person name="Nguyen N.H."/>
            <person name="Vilgalys R."/>
            <person name="Ruytinx J."/>
            <person name="Liao H.L."/>
            <person name="Branco S."/>
            <person name="Kuo A."/>
            <person name="LaButti K."/>
            <person name="Lipzen A."/>
            <person name="Andreopoulos W."/>
            <person name="Pangilinan J."/>
            <person name="Riley R."/>
            <person name="Hundley H."/>
            <person name="Na H."/>
            <person name="Barry K."/>
            <person name="Grigoriev I.V."/>
            <person name="Stajich J.E."/>
            <person name="Kennedy P.G."/>
        </authorList>
    </citation>
    <scope>NUCLEOTIDE SEQUENCE</scope>
    <source>
        <strain evidence="1">FC423</strain>
    </source>
</reference>
<dbReference type="EMBL" id="JABBWM010000009">
    <property type="protein sequence ID" value="KAG2114780.1"/>
    <property type="molecule type" value="Genomic_DNA"/>
</dbReference>
<dbReference type="Proteomes" id="UP000823399">
    <property type="component" value="Unassembled WGS sequence"/>
</dbReference>
<dbReference type="OrthoDB" id="3543113at2759"/>
<dbReference type="AlphaFoldDB" id="A0A9P7JY98"/>
<dbReference type="GeneID" id="64698429"/>
<dbReference type="GO" id="GO:0005737">
    <property type="term" value="C:cytoplasm"/>
    <property type="evidence" value="ECO:0007669"/>
    <property type="project" value="TreeGrafter"/>
</dbReference>
<dbReference type="PANTHER" id="PTHR13382">
    <property type="entry name" value="MITOCHONDRIAL ATP SYNTHASE COUPLING FACTOR B"/>
    <property type="match status" value="1"/>
</dbReference>